<name>A0A132AEP4_SARSC</name>
<feature type="compositionally biased region" description="Basic and acidic residues" evidence="1">
    <location>
        <begin position="61"/>
        <end position="71"/>
    </location>
</feature>
<evidence type="ECO:0000313" key="2">
    <source>
        <dbReference type="EMBL" id="KPM09454.1"/>
    </source>
</evidence>
<dbReference type="AlphaFoldDB" id="A0A132AEP4"/>
<dbReference type="EMBL" id="JXLN01013569">
    <property type="protein sequence ID" value="KPM09454.1"/>
    <property type="molecule type" value="Genomic_DNA"/>
</dbReference>
<feature type="region of interest" description="Disordered" evidence="1">
    <location>
        <begin position="38"/>
        <end position="71"/>
    </location>
</feature>
<dbReference type="Proteomes" id="UP000616769">
    <property type="component" value="Unassembled WGS sequence"/>
</dbReference>
<gene>
    <name evidence="2" type="ORF">QR98_0079900</name>
</gene>
<protein>
    <submittedName>
        <fullName evidence="2">Uncharacterized protein</fullName>
    </submittedName>
</protein>
<feature type="compositionally biased region" description="Low complexity" evidence="1">
    <location>
        <begin position="45"/>
        <end position="60"/>
    </location>
</feature>
<organism evidence="2 3">
    <name type="scientific">Sarcoptes scabiei</name>
    <name type="common">Itch mite</name>
    <name type="synonym">Acarus scabiei</name>
    <dbReference type="NCBI Taxonomy" id="52283"/>
    <lineage>
        <taxon>Eukaryota</taxon>
        <taxon>Metazoa</taxon>
        <taxon>Ecdysozoa</taxon>
        <taxon>Arthropoda</taxon>
        <taxon>Chelicerata</taxon>
        <taxon>Arachnida</taxon>
        <taxon>Acari</taxon>
        <taxon>Acariformes</taxon>
        <taxon>Sarcoptiformes</taxon>
        <taxon>Astigmata</taxon>
        <taxon>Psoroptidia</taxon>
        <taxon>Sarcoptoidea</taxon>
        <taxon>Sarcoptidae</taxon>
        <taxon>Sarcoptinae</taxon>
        <taxon>Sarcoptes</taxon>
    </lineage>
</organism>
<sequence>MAPTRENIDIHIEKFAYLWLKVSNQNRRLFLYEMSKPLRKDSKSLDNNNNNSNENENVNVGDEKKNARNKN</sequence>
<evidence type="ECO:0000313" key="3">
    <source>
        <dbReference type="Proteomes" id="UP000616769"/>
    </source>
</evidence>
<reference evidence="2 3" key="1">
    <citation type="journal article" date="2015" name="Parasit. Vectors">
        <title>Draft genome of the scabies mite.</title>
        <authorList>
            <person name="Rider S.D.Jr."/>
            <person name="Morgan M.S."/>
            <person name="Arlian L.G."/>
        </authorList>
    </citation>
    <scope>NUCLEOTIDE SEQUENCE [LARGE SCALE GENOMIC DNA]</scope>
    <source>
        <strain evidence="2">Arlian Lab</strain>
    </source>
</reference>
<proteinExistence type="predicted"/>
<evidence type="ECO:0000256" key="1">
    <source>
        <dbReference type="SAM" id="MobiDB-lite"/>
    </source>
</evidence>
<accession>A0A132AEP4</accession>
<comment type="caution">
    <text evidence="2">The sequence shown here is derived from an EMBL/GenBank/DDBJ whole genome shotgun (WGS) entry which is preliminary data.</text>
</comment>
<dbReference type="VEuPathDB" id="VectorBase:SSCA009898"/>